<protein>
    <submittedName>
        <fullName evidence="1">Uncharacterized protein</fullName>
    </submittedName>
</protein>
<sequence>MSKTKKTKEPIVLNLADEGWYQEDKERGYYAISSLKSEYLPAKDRKQGYEIYKGKKLLATKKYLKDAKAVITKRSGRKVTIKY</sequence>
<comment type="caution">
    <text evidence="1">The sequence shown here is derived from an EMBL/GenBank/DDBJ whole genome shotgun (WGS) entry which is preliminary data.</text>
</comment>
<name>A0ABU3CCE8_9FLAO</name>
<dbReference type="RefSeq" id="WP_311535323.1">
    <property type="nucleotide sequence ID" value="NZ_JAVRHQ010000015.1"/>
</dbReference>
<evidence type="ECO:0000313" key="1">
    <source>
        <dbReference type="EMBL" id="MDT0643705.1"/>
    </source>
</evidence>
<accession>A0ABU3CCE8</accession>
<gene>
    <name evidence="1" type="ORF">RM553_12755</name>
</gene>
<keyword evidence="2" id="KW-1185">Reference proteome</keyword>
<dbReference type="Proteomes" id="UP001262889">
    <property type="component" value="Unassembled WGS sequence"/>
</dbReference>
<proteinExistence type="predicted"/>
<reference evidence="1 2" key="1">
    <citation type="submission" date="2023-09" db="EMBL/GenBank/DDBJ databases">
        <authorList>
            <person name="Rey-Velasco X."/>
        </authorList>
    </citation>
    <scope>NUCLEOTIDE SEQUENCE [LARGE SCALE GENOMIC DNA]</scope>
    <source>
        <strain evidence="1 2">F363</strain>
    </source>
</reference>
<organism evidence="1 2">
    <name type="scientific">Autumnicola tepida</name>
    <dbReference type="NCBI Taxonomy" id="3075595"/>
    <lineage>
        <taxon>Bacteria</taxon>
        <taxon>Pseudomonadati</taxon>
        <taxon>Bacteroidota</taxon>
        <taxon>Flavobacteriia</taxon>
        <taxon>Flavobacteriales</taxon>
        <taxon>Flavobacteriaceae</taxon>
        <taxon>Autumnicola</taxon>
    </lineage>
</organism>
<dbReference type="EMBL" id="JAVRHQ010000015">
    <property type="protein sequence ID" value="MDT0643705.1"/>
    <property type="molecule type" value="Genomic_DNA"/>
</dbReference>
<evidence type="ECO:0000313" key="2">
    <source>
        <dbReference type="Proteomes" id="UP001262889"/>
    </source>
</evidence>